<organism evidence="2 3">
    <name type="scientific">Aspergillus luchuensis (strain CBS 106.47)</name>
    <dbReference type="NCBI Taxonomy" id="1137211"/>
    <lineage>
        <taxon>Eukaryota</taxon>
        <taxon>Fungi</taxon>
        <taxon>Dikarya</taxon>
        <taxon>Ascomycota</taxon>
        <taxon>Pezizomycotina</taxon>
        <taxon>Eurotiomycetes</taxon>
        <taxon>Eurotiomycetidae</taxon>
        <taxon>Eurotiales</taxon>
        <taxon>Aspergillaceae</taxon>
        <taxon>Aspergillus</taxon>
        <taxon>Aspergillus subgen. Circumdati</taxon>
    </lineage>
</organism>
<gene>
    <name evidence="2" type="ORF">ASPFODRAFT_48394</name>
</gene>
<evidence type="ECO:0000313" key="3">
    <source>
        <dbReference type="Proteomes" id="UP000184063"/>
    </source>
</evidence>
<feature type="region of interest" description="Disordered" evidence="1">
    <location>
        <begin position="31"/>
        <end position="67"/>
    </location>
</feature>
<name>A0A1M3TC97_ASPLC</name>
<feature type="compositionally biased region" description="Polar residues" evidence="1">
    <location>
        <begin position="37"/>
        <end position="61"/>
    </location>
</feature>
<sequence length="67" mass="7456">MDYNNPAISLETTSHSYLTIANPQLRNPMLRCEHQPNSKQPPQVASTLQPSPNPGHSSHNTKLTHRA</sequence>
<reference evidence="3" key="1">
    <citation type="journal article" date="2017" name="Genome Biol.">
        <title>Comparative genomics reveals high biological diversity and specific adaptations in the industrially and medically important fungal genus Aspergillus.</title>
        <authorList>
            <person name="de Vries R.P."/>
            <person name="Riley R."/>
            <person name="Wiebenga A."/>
            <person name="Aguilar-Osorio G."/>
            <person name="Amillis S."/>
            <person name="Uchima C.A."/>
            <person name="Anderluh G."/>
            <person name="Asadollahi M."/>
            <person name="Askin M."/>
            <person name="Barry K."/>
            <person name="Battaglia E."/>
            <person name="Bayram O."/>
            <person name="Benocci T."/>
            <person name="Braus-Stromeyer S.A."/>
            <person name="Caldana C."/>
            <person name="Canovas D."/>
            <person name="Cerqueira G.C."/>
            <person name="Chen F."/>
            <person name="Chen W."/>
            <person name="Choi C."/>
            <person name="Clum A."/>
            <person name="Dos Santos R.A."/>
            <person name="Damasio A.R."/>
            <person name="Diallinas G."/>
            <person name="Emri T."/>
            <person name="Fekete E."/>
            <person name="Flipphi M."/>
            <person name="Freyberg S."/>
            <person name="Gallo A."/>
            <person name="Gournas C."/>
            <person name="Habgood R."/>
            <person name="Hainaut M."/>
            <person name="Harispe M.L."/>
            <person name="Henrissat B."/>
            <person name="Hilden K.S."/>
            <person name="Hope R."/>
            <person name="Hossain A."/>
            <person name="Karabika E."/>
            <person name="Karaffa L."/>
            <person name="Karanyi Z."/>
            <person name="Krasevec N."/>
            <person name="Kuo A."/>
            <person name="Kusch H."/>
            <person name="LaButti K."/>
            <person name="Lagendijk E.L."/>
            <person name="Lapidus A."/>
            <person name="Levasseur A."/>
            <person name="Lindquist E."/>
            <person name="Lipzen A."/>
            <person name="Logrieco A.F."/>
            <person name="MacCabe A."/>
            <person name="Maekelae M.R."/>
            <person name="Malavazi I."/>
            <person name="Melin P."/>
            <person name="Meyer V."/>
            <person name="Mielnichuk N."/>
            <person name="Miskei M."/>
            <person name="Molnar A.P."/>
            <person name="Mule G."/>
            <person name="Ngan C.Y."/>
            <person name="Orejas M."/>
            <person name="Orosz E."/>
            <person name="Ouedraogo J.P."/>
            <person name="Overkamp K.M."/>
            <person name="Park H.-S."/>
            <person name="Perrone G."/>
            <person name="Piumi F."/>
            <person name="Punt P.J."/>
            <person name="Ram A.F."/>
            <person name="Ramon A."/>
            <person name="Rauscher S."/>
            <person name="Record E."/>
            <person name="Riano-Pachon D.M."/>
            <person name="Robert V."/>
            <person name="Roehrig J."/>
            <person name="Ruller R."/>
            <person name="Salamov A."/>
            <person name="Salih N.S."/>
            <person name="Samson R.A."/>
            <person name="Sandor E."/>
            <person name="Sanguinetti M."/>
            <person name="Schuetze T."/>
            <person name="Sepcic K."/>
            <person name="Shelest E."/>
            <person name="Sherlock G."/>
            <person name="Sophianopoulou V."/>
            <person name="Squina F.M."/>
            <person name="Sun H."/>
            <person name="Susca A."/>
            <person name="Todd R.B."/>
            <person name="Tsang A."/>
            <person name="Unkles S.E."/>
            <person name="van de Wiele N."/>
            <person name="van Rossen-Uffink D."/>
            <person name="Oliveira J.V."/>
            <person name="Vesth T.C."/>
            <person name="Visser J."/>
            <person name="Yu J.-H."/>
            <person name="Zhou M."/>
            <person name="Andersen M.R."/>
            <person name="Archer D.B."/>
            <person name="Baker S.E."/>
            <person name="Benoit I."/>
            <person name="Brakhage A.A."/>
            <person name="Braus G.H."/>
            <person name="Fischer R."/>
            <person name="Frisvad J.C."/>
            <person name="Goldman G.H."/>
            <person name="Houbraken J."/>
            <person name="Oakley B."/>
            <person name="Pocsi I."/>
            <person name="Scazzocchio C."/>
            <person name="Seiboth B."/>
            <person name="vanKuyk P.A."/>
            <person name="Wortman J."/>
            <person name="Dyer P.S."/>
            <person name="Grigoriev I.V."/>
        </authorList>
    </citation>
    <scope>NUCLEOTIDE SEQUENCE [LARGE SCALE GENOMIC DNA]</scope>
    <source>
        <strain evidence="3">CBS 106.47</strain>
    </source>
</reference>
<dbReference type="Proteomes" id="UP000184063">
    <property type="component" value="Unassembled WGS sequence"/>
</dbReference>
<evidence type="ECO:0000256" key="1">
    <source>
        <dbReference type="SAM" id="MobiDB-lite"/>
    </source>
</evidence>
<proteinExistence type="predicted"/>
<dbReference type="VEuPathDB" id="FungiDB:ASPFODRAFT_48394"/>
<evidence type="ECO:0000313" key="2">
    <source>
        <dbReference type="EMBL" id="OJZ84379.1"/>
    </source>
</evidence>
<accession>A0A1M3TC97</accession>
<protein>
    <submittedName>
        <fullName evidence="2">Uncharacterized protein</fullName>
    </submittedName>
</protein>
<dbReference type="EMBL" id="KV878244">
    <property type="protein sequence ID" value="OJZ84379.1"/>
    <property type="molecule type" value="Genomic_DNA"/>
</dbReference>
<dbReference type="AlphaFoldDB" id="A0A1M3TC97"/>